<reference evidence="1 2" key="1">
    <citation type="submission" date="2018-08" db="EMBL/GenBank/DDBJ databases">
        <title>A genome reference for cultivated species of the human gut microbiota.</title>
        <authorList>
            <person name="Zou Y."/>
            <person name="Xue W."/>
            <person name="Luo G."/>
        </authorList>
    </citation>
    <scope>NUCLEOTIDE SEQUENCE [LARGE SCALE GENOMIC DNA]</scope>
    <source>
        <strain evidence="1 2">AF39-4</strain>
    </source>
</reference>
<dbReference type="AlphaFoldDB" id="A0A415HVV4"/>
<dbReference type="RefSeq" id="WP_118367560.1">
    <property type="nucleotide sequence ID" value="NZ_CABJDZ010000001.1"/>
</dbReference>
<protein>
    <submittedName>
        <fullName evidence="1">Uncharacterized protein</fullName>
    </submittedName>
</protein>
<name>A0A415HVV4_9FIRM</name>
<dbReference type="EMBL" id="QROE01000001">
    <property type="protein sequence ID" value="RHK98332.1"/>
    <property type="molecule type" value="Genomic_DNA"/>
</dbReference>
<organism evidence="1 2">
    <name type="scientific">Blautia obeum</name>
    <dbReference type="NCBI Taxonomy" id="40520"/>
    <lineage>
        <taxon>Bacteria</taxon>
        <taxon>Bacillati</taxon>
        <taxon>Bacillota</taxon>
        <taxon>Clostridia</taxon>
        <taxon>Lachnospirales</taxon>
        <taxon>Lachnospiraceae</taxon>
        <taxon>Blautia</taxon>
    </lineage>
</organism>
<dbReference type="Proteomes" id="UP000284267">
    <property type="component" value="Unassembled WGS sequence"/>
</dbReference>
<proteinExistence type="predicted"/>
<evidence type="ECO:0000313" key="1">
    <source>
        <dbReference type="EMBL" id="RHK98332.1"/>
    </source>
</evidence>
<comment type="caution">
    <text evidence="1">The sequence shown here is derived from an EMBL/GenBank/DDBJ whole genome shotgun (WGS) entry which is preliminary data.</text>
</comment>
<sequence>MENFEEKLLDMLQKKILSDISKQELISVKYDDRIPVPENLLTEVYMSLDIAVIKKKLKERLEEEMADKIANKMITEYSNDIKLKQIMCNRELREELRSYMRGKIRKIADDVCIPEGENHDY</sequence>
<evidence type="ECO:0000313" key="2">
    <source>
        <dbReference type="Proteomes" id="UP000284267"/>
    </source>
</evidence>
<gene>
    <name evidence="1" type="ORF">DW040_03210</name>
</gene>
<accession>A0A415HVV4</accession>